<dbReference type="AlphaFoldDB" id="G7W9B2"/>
<dbReference type="Proteomes" id="UP000006346">
    <property type="component" value="Chromosome"/>
</dbReference>
<proteinExistence type="predicted"/>
<reference evidence="3" key="1">
    <citation type="submission" date="2011-11" db="EMBL/GenBank/DDBJ databases">
        <title>Complete sequence of Desulfosporosinus orientis DSM 765.</title>
        <authorList>
            <person name="Lucas S."/>
            <person name="Han J."/>
            <person name="Lapidus A."/>
            <person name="Cheng J.-F."/>
            <person name="Goodwin L."/>
            <person name="Pitluck S."/>
            <person name="Peters L."/>
            <person name="Ovchinnikova G."/>
            <person name="Teshima H."/>
            <person name="Detter J.C."/>
            <person name="Han C."/>
            <person name="Tapia R."/>
            <person name="Land M."/>
            <person name="Hauser L."/>
            <person name="Kyrpides N."/>
            <person name="Ivanova N."/>
            <person name="Pagani I."/>
            <person name="Pester M."/>
            <person name="Spring S."/>
            <person name="Ollivier B."/>
            <person name="Rattei T."/>
            <person name="Klenk H.-P."/>
            <person name="Wagner M."/>
            <person name="Loy A."/>
            <person name="Woyke T."/>
        </authorList>
    </citation>
    <scope>NUCLEOTIDE SEQUENCE [LARGE SCALE GENOMIC DNA]</scope>
    <source>
        <strain evidence="3">ATCC 19365 / DSM 765 / NCIMB 8382 / VKM B-1628</strain>
    </source>
</reference>
<feature type="transmembrane region" description="Helical" evidence="1">
    <location>
        <begin position="201"/>
        <end position="222"/>
    </location>
</feature>
<protein>
    <submittedName>
        <fullName evidence="2">Uncharacterized protein</fullName>
    </submittedName>
</protein>
<sequence>MFDRLIRIASLKKTPLLLGMMGINFLLTGVDVLIAHSENNFFRWELIPLIYTPLAVLAILALLVVRSNILVKRVFQIVMGIGVFVGVIGTLFHLTGNATFSRESLYRLFVQGSPVAAPIAFAGISCYALVSEGYRGTSRQSKLMILVGLGFLGSVAAAFLDHARIVFIPGYTLIPLVTGSLAVIACFYTANNPVNTKEISIFLWIMALNLFAGVLGFGFHLLGDLAGTQGIVWARMMYRNPLLGPLLFSNLAFLGGLSLLPEQVVSHVD</sequence>
<dbReference type="PATRIC" id="fig|768706.3.peg.3828"/>
<dbReference type="KEGG" id="dor:Desor_3788"/>
<dbReference type="HOGENOM" id="CLU_1033375_0_0_9"/>
<dbReference type="OrthoDB" id="1795175at2"/>
<feature type="transmembrane region" description="Helical" evidence="1">
    <location>
        <begin position="166"/>
        <end position="189"/>
    </location>
</feature>
<keyword evidence="1" id="KW-1133">Transmembrane helix</keyword>
<evidence type="ECO:0000256" key="1">
    <source>
        <dbReference type="SAM" id="Phobius"/>
    </source>
</evidence>
<keyword evidence="1" id="KW-0812">Transmembrane</keyword>
<dbReference type="EMBL" id="CP003108">
    <property type="protein sequence ID" value="AET69249.1"/>
    <property type="molecule type" value="Genomic_DNA"/>
</dbReference>
<dbReference type="STRING" id="768706.Desor_3788"/>
<accession>G7W9B2</accession>
<evidence type="ECO:0000313" key="2">
    <source>
        <dbReference type="EMBL" id="AET69249.1"/>
    </source>
</evidence>
<organism evidence="2 3">
    <name type="scientific">Desulfosporosinus orientis (strain ATCC 19365 / DSM 765 / NCIMB 8382 / VKM B-1628 / Singapore I)</name>
    <name type="common">Desulfotomaculum orientis</name>
    <dbReference type="NCBI Taxonomy" id="768706"/>
    <lineage>
        <taxon>Bacteria</taxon>
        <taxon>Bacillati</taxon>
        <taxon>Bacillota</taxon>
        <taxon>Clostridia</taxon>
        <taxon>Eubacteriales</taxon>
        <taxon>Desulfitobacteriaceae</taxon>
        <taxon>Desulfosporosinus</taxon>
    </lineage>
</organism>
<feature type="transmembrane region" description="Helical" evidence="1">
    <location>
        <begin position="16"/>
        <end position="34"/>
    </location>
</feature>
<feature type="transmembrane region" description="Helical" evidence="1">
    <location>
        <begin position="242"/>
        <end position="260"/>
    </location>
</feature>
<feature type="transmembrane region" description="Helical" evidence="1">
    <location>
        <begin position="108"/>
        <end position="130"/>
    </location>
</feature>
<reference evidence="2 3" key="2">
    <citation type="journal article" date="2012" name="J. Bacteriol.">
        <title>Complete genome sequences of Desulfosporosinus orientis DSM765T, Desulfosporosinus youngiae DSM17734T, Desulfosporosinus meridiei DSM13257T, and Desulfosporosinus acidiphilus DSM22704T.</title>
        <authorList>
            <person name="Pester M."/>
            <person name="Brambilla E."/>
            <person name="Alazard D."/>
            <person name="Rattei T."/>
            <person name="Weinmaier T."/>
            <person name="Han J."/>
            <person name="Lucas S."/>
            <person name="Lapidus A."/>
            <person name="Cheng J.F."/>
            <person name="Goodwin L."/>
            <person name="Pitluck S."/>
            <person name="Peters L."/>
            <person name="Ovchinnikova G."/>
            <person name="Teshima H."/>
            <person name="Detter J.C."/>
            <person name="Han C.S."/>
            <person name="Tapia R."/>
            <person name="Land M.L."/>
            <person name="Hauser L."/>
            <person name="Kyrpides N.C."/>
            <person name="Ivanova N.N."/>
            <person name="Pagani I."/>
            <person name="Huntmann M."/>
            <person name="Wei C.L."/>
            <person name="Davenport K.W."/>
            <person name="Daligault H."/>
            <person name="Chain P.S."/>
            <person name="Chen A."/>
            <person name="Mavromatis K."/>
            <person name="Markowitz V."/>
            <person name="Szeto E."/>
            <person name="Mikhailova N."/>
            <person name="Pati A."/>
            <person name="Wagner M."/>
            <person name="Woyke T."/>
            <person name="Ollivier B."/>
            <person name="Klenk H.P."/>
            <person name="Spring S."/>
            <person name="Loy A."/>
        </authorList>
    </citation>
    <scope>NUCLEOTIDE SEQUENCE [LARGE SCALE GENOMIC DNA]</scope>
    <source>
        <strain evidence="3">ATCC 19365 / DSM 765 / NCIMB 8382 / VKM B-1628</strain>
    </source>
</reference>
<evidence type="ECO:0000313" key="3">
    <source>
        <dbReference type="Proteomes" id="UP000006346"/>
    </source>
</evidence>
<gene>
    <name evidence="2" type="ordered locus">Desor_3788</name>
</gene>
<keyword evidence="1" id="KW-0472">Membrane</keyword>
<dbReference type="RefSeq" id="WP_014186057.1">
    <property type="nucleotide sequence ID" value="NC_016584.1"/>
</dbReference>
<feature type="transmembrane region" description="Helical" evidence="1">
    <location>
        <begin position="142"/>
        <end position="160"/>
    </location>
</feature>
<feature type="transmembrane region" description="Helical" evidence="1">
    <location>
        <begin position="77"/>
        <end position="96"/>
    </location>
</feature>
<feature type="transmembrane region" description="Helical" evidence="1">
    <location>
        <begin position="46"/>
        <end position="65"/>
    </location>
</feature>
<keyword evidence="3" id="KW-1185">Reference proteome</keyword>
<name>G7W9B2_DESOD</name>